<proteinExistence type="predicted"/>
<dbReference type="Pfam" id="PF08238">
    <property type="entry name" value="Sel1"/>
    <property type="match status" value="2"/>
</dbReference>
<dbReference type="PANTHER" id="PTHR46430">
    <property type="entry name" value="PROTEIN SKT5-RELATED"/>
    <property type="match status" value="1"/>
</dbReference>
<dbReference type="AlphaFoldDB" id="A0A853F3B5"/>
<evidence type="ECO:0000313" key="3">
    <source>
        <dbReference type="Proteomes" id="UP000568751"/>
    </source>
</evidence>
<dbReference type="Proteomes" id="UP000568751">
    <property type="component" value="Unassembled WGS sequence"/>
</dbReference>
<name>A0A853F3B5_9GAMM</name>
<dbReference type="InterPro" id="IPR051726">
    <property type="entry name" value="Chitin_Synth_Reg"/>
</dbReference>
<sequence length="114" mass="12857">MGRIYEGRSANDSVHDIRTDDNQALKWYKKAAEQGHIEAQYDVGYMYEVGQGVLEDYQQAIKWYSKSAKQGNNKAKDKLKTAPIDVGTSVVASDPKSILKPKSNFWIIVLETFA</sequence>
<evidence type="ECO:0000313" key="2">
    <source>
        <dbReference type="EMBL" id="NYT28122.1"/>
    </source>
</evidence>
<gene>
    <name evidence="2" type="ORF">H0A76_09700</name>
</gene>
<dbReference type="InterPro" id="IPR006597">
    <property type="entry name" value="Sel1-like"/>
</dbReference>
<organism evidence="2 3">
    <name type="scientific">Candidatus Thiodubiliella endoseptemdiera</name>
    <dbReference type="NCBI Taxonomy" id="2738886"/>
    <lineage>
        <taxon>Bacteria</taxon>
        <taxon>Pseudomonadati</taxon>
        <taxon>Pseudomonadota</taxon>
        <taxon>Gammaproteobacteria</taxon>
        <taxon>Candidatus Pseudothioglobaceae</taxon>
        <taxon>Candidatus Thiodubiliella</taxon>
    </lineage>
</organism>
<dbReference type="Gene3D" id="1.25.40.10">
    <property type="entry name" value="Tetratricopeptide repeat domain"/>
    <property type="match status" value="1"/>
</dbReference>
<evidence type="ECO:0000256" key="1">
    <source>
        <dbReference type="ARBA" id="ARBA00022737"/>
    </source>
</evidence>
<dbReference type="PANTHER" id="PTHR46430:SF1">
    <property type="entry name" value="CHITIN SYNTHASE REGULATOR SKT5-RELATED"/>
    <property type="match status" value="1"/>
</dbReference>
<dbReference type="SUPFAM" id="SSF81901">
    <property type="entry name" value="HCP-like"/>
    <property type="match status" value="1"/>
</dbReference>
<accession>A0A853F3B5</accession>
<keyword evidence="1" id="KW-0677">Repeat</keyword>
<comment type="caution">
    <text evidence="2">The sequence shown here is derived from an EMBL/GenBank/DDBJ whole genome shotgun (WGS) entry which is preliminary data.</text>
</comment>
<dbReference type="SMART" id="SM00671">
    <property type="entry name" value="SEL1"/>
    <property type="match status" value="2"/>
</dbReference>
<protein>
    <submittedName>
        <fullName evidence="2">Sel1 repeat family protein</fullName>
    </submittedName>
</protein>
<reference evidence="2 3" key="1">
    <citation type="submission" date="2020-05" db="EMBL/GenBank/DDBJ databases">
        <title>Horizontal transmission and recombination maintain forever young bacterial symbiont genomes.</title>
        <authorList>
            <person name="Russell S.L."/>
            <person name="Pepper-Tunick E."/>
            <person name="Svedberg J."/>
            <person name="Byrne A."/>
            <person name="Ruelas Castillo J."/>
            <person name="Vollmers C."/>
            <person name="Beinart R.A."/>
            <person name="Corbett-Detig R."/>
        </authorList>
    </citation>
    <scope>NUCLEOTIDE SEQUENCE [LARGE SCALE GENOMIC DNA]</scope>
    <source>
        <strain evidence="2">455</strain>
    </source>
</reference>
<dbReference type="EMBL" id="JACCHT010000002">
    <property type="protein sequence ID" value="NYT28122.1"/>
    <property type="molecule type" value="Genomic_DNA"/>
</dbReference>
<dbReference type="InterPro" id="IPR011990">
    <property type="entry name" value="TPR-like_helical_dom_sf"/>
</dbReference>